<dbReference type="SUPFAM" id="SSF56524">
    <property type="entry name" value="Oxidoreductase molybdopterin-binding domain"/>
    <property type="match status" value="1"/>
</dbReference>
<dbReference type="STRING" id="1287680.R1G7F3"/>
<evidence type="ECO:0000256" key="1">
    <source>
        <dbReference type="SAM" id="MobiDB-lite"/>
    </source>
</evidence>
<protein>
    <submittedName>
        <fullName evidence="3">Putative sulfite oxidase protein</fullName>
    </submittedName>
</protein>
<dbReference type="PRINTS" id="PR00407">
    <property type="entry name" value="EUMOPTERIN"/>
</dbReference>
<dbReference type="EMBL" id="KB916330">
    <property type="protein sequence ID" value="EOD47430.1"/>
    <property type="molecule type" value="Genomic_DNA"/>
</dbReference>
<sequence>MTVQDYEYTGETPLNREPPLEDLISSFITEKDGYDRNHGQASPTHSAHAATDDPSSSPIPTIDAHTHRVAVDGAVRTPLSLSLADLRSLPQHTVICALQCAGNRRHTMRTEQKEVHGLDWLDGAVMNCAWRGPRLRDVLLRAGIALPPHQQAGAHVAFACHQTPCQDAAWYGASIPLAVALRADADVLVALEMNNAPLPPNHGFPARIVAPGVAGARCVKWLDRVTLQPAESPSFYQQRDYKILPPHVDSVGAAARAWHTVPAIQDMPVNSVVGVPASGAKVERSQWNFRGCAYSGYGEAKGLEIV</sequence>
<dbReference type="HOGENOM" id="CLU_003827_5_2_1"/>
<dbReference type="GO" id="GO:0005739">
    <property type="term" value="C:mitochondrion"/>
    <property type="evidence" value="ECO:0007669"/>
    <property type="project" value="TreeGrafter"/>
</dbReference>
<dbReference type="InterPro" id="IPR008335">
    <property type="entry name" value="Mopterin_OxRdtase_euk"/>
</dbReference>
<dbReference type="Pfam" id="PF00174">
    <property type="entry name" value="Oxidored_molyb"/>
    <property type="match status" value="1"/>
</dbReference>
<dbReference type="FunFam" id="3.90.420.10:FF:000002">
    <property type="entry name" value="sulfite oxidase, mitochondrial"/>
    <property type="match status" value="1"/>
</dbReference>
<dbReference type="OMA" id="QESENHC"/>
<organism evidence="3 4">
    <name type="scientific">Botryosphaeria parva (strain UCR-NP2)</name>
    <name type="common">Grapevine canker fungus</name>
    <name type="synonym">Neofusicoccum parvum</name>
    <dbReference type="NCBI Taxonomy" id="1287680"/>
    <lineage>
        <taxon>Eukaryota</taxon>
        <taxon>Fungi</taxon>
        <taxon>Dikarya</taxon>
        <taxon>Ascomycota</taxon>
        <taxon>Pezizomycotina</taxon>
        <taxon>Dothideomycetes</taxon>
        <taxon>Dothideomycetes incertae sedis</taxon>
        <taxon>Botryosphaeriales</taxon>
        <taxon>Botryosphaeriaceae</taxon>
        <taxon>Neofusicoccum</taxon>
    </lineage>
</organism>
<dbReference type="Gene3D" id="3.90.420.10">
    <property type="entry name" value="Oxidoreductase, molybdopterin-binding domain"/>
    <property type="match status" value="1"/>
</dbReference>
<dbReference type="GO" id="GO:0008482">
    <property type="term" value="F:sulfite oxidase activity"/>
    <property type="evidence" value="ECO:0007669"/>
    <property type="project" value="TreeGrafter"/>
</dbReference>
<evidence type="ECO:0000313" key="3">
    <source>
        <dbReference type="EMBL" id="EOD47430.1"/>
    </source>
</evidence>
<dbReference type="PANTHER" id="PTHR19372">
    <property type="entry name" value="SULFITE REDUCTASE"/>
    <property type="match status" value="1"/>
</dbReference>
<dbReference type="KEGG" id="npa:UCRNP2_5832"/>
<dbReference type="GO" id="GO:0020037">
    <property type="term" value="F:heme binding"/>
    <property type="evidence" value="ECO:0007669"/>
    <property type="project" value="TreeGrafter"/>
</dbReference>
<dbReference type="GO" id="GO:0006790">
    <property type="term" value="P:sulfur compound metabolic process"/>
    <property type="evidence" value="ECO:0007669"/>
    <property type="project" value="TreeGrafter"/>
</dbReference>
<dbReference type="AlphaFoldDB" id="R1G7F3"/>
<reference evidence="4" key="1">
    <citation type="journal article" date="2013" name="Genome Announc.">
        <title>Draft genome sequence of Neofusicoccum parvum isolate UCR-NP2, a fungal vascular pathogen associated with grapevine cankers.</title>
        <authorList>
            <person name="Blanco-Ulate B."/>
            <person name="Rolshausen P."/>
            <person name="Cantu D."/>
        </authorList>
    </citation>
    <scope>NUCLEOTIDE SEQUENCE [LARGE SCALE GENOMIC DNA]</scope>
    <source>
        <strain evidence="4">UCR-NP2</strain>
    </source>
</reference>
<dbReference type="InterPro" id="IPR036374">
    <property type="entry name" value="OxRdtase_Mopterin-bd_sf"/>
</dbReference>
<dbReference type="GO" id="GO:0043546">
    <property type="term" value="F:molybdopterin cofactor binding"/>
    <property type="evidence" value="ECO:0007669"/>
    <property type="project" value="TreeGrafter"/>
</dbReference>
<proteinExistence type="predicted"/>
<dbReference type="InterPro" id="IPR000572">
    <property type="entry name" value="OxRdtase_Mopterin-bd_dom"/>
</dbReference>
<name>R1G7F3_BOTPV</name>
<feature type="region of interest" description="Disordered" evidence="1">
    <location>
        <begin position="1"/>
        <end position="20"/>
    </location>
</feature>
<gene>
    <name evidence="3" type="ORF">UCRNP2_5832</name>
</gene>
<dbReference type="eggNOG" id="KOG0535">
    <property type="taxonomic scope" value="Eukaryota"/>
</dbReference>
<accession>R1G7F3</accession>
<dbReference type="Proteomes" id="UP000013521">
    <property type="component" value="Unassembled WGS sequence"/>
</dbReference>
<dbReference type="PANTHER" id="PTHR19372:SF7">
    <property type="entry name" value="SULFITE OXIDASE, MITOCHONDRIAL"/>
    <property type="match status" value="1"/>
</dbReference>
<dbReference type="OrthoDB" id="10051395at2759"/>
<evidence type="ECO:0000313" key="4">
    <source>
        <dbReference type="Proteomes" id="UP000013521"/>
    </source>
</evidence>
<feature type="domain" description="Oxidoreductase molybdopterin-binding" evidence="2">
    <location>
        <begin position="58"/>
        <end position="236"/>
    </location>
</feature>
<evidence type="ECO:0000259" key="2">
    <source>
        <dbReference type="Pfam" id="PF00174"/>
    </source>
</evidence>
<feature type="region of interest" description="Disordered" evidence="1">
    <location>
        <begin position="31"/>
        <end position="62"/>
    </location>
</feature>